<gene>
    <name evidence="1" type="ORF">CDAR_211471</name>
</gene>
<protein>
    <submittedName>
        <fullName evidence="1">Uncharacterized protein</fullName>
    </submittedName>
</protein>
<evidence type="ECO:0000313" key="1">
    <source>
        <dbReference type="EMBL" id="GIX91193.1"/>
    </source>
</evidence>
<dbReference type="AlphaFoldDB" id="A0AAV4P3S0"/>
<accession>A0AAV4P3S0</accession>
<reference evidence="1 2" key="1">
    <citation type="submission" date="2021-06" db="EMBL/GenBank/DDBJ databases">
        <title>Caerostris darwini draft genome.</title>
        <authorList>
            <person name="Kono N."/>
            <person name="Arakawa K."/>
        </authorList>
    </citation>
    <scope>NUCLEOTIDE SEQUENCE [LARGE SCALE GENOMIC DNA]</scope>
</reference>
<comment type="caution">
    <text evidence="1">The sequence shown here is derived from an EMBL/GenBank/DDBJ whole genome shotgun (WGS) entry which is preliminary data.</text>
</comment>
<dbReference type="Proteomes" id="UP001054837">
    <property type="component" value="Unassembled WGS sequence"/>
</dbReference>
<sequence>MEKPDVEYFNHKYAPHAVLRRRAHSHRLRRLFLVMGIILGRRGLKPTMSPGAISGPTRSKIIYSGLNLELIIQPYGSNP</sequence>
<keyword evidence="2" id="KW-1185">Reference proteome</keyword>
<organism evidence="1 2">
    <name type="scientific">Caerostris darwini</name>
    <dbReference type="NCBI Taxonomy" id="1538125"/>
    <lineage>
        <taxon>Eukaryota</taxon>
        <taxon>Metazoa</taxon>
        <taxon>Ecdysozoa</taxon>
        <taxon>Arthropoda</taxon>
        <taxon>Chelicerata</taxon>
        <taxon>Arachnida</taxon>
        <taxon>Araneae</taxon>
        <taxon>Araneomorphae</taxon>
        <taxon>Entelegynae</taxon>
        <taxon>Araneoidea</taxon>
        <taxon>Araneidae</taxon>
        <taxon>Caerostris</taxon>
    </lineage>
</organism>
<dbReference type="EMBL" id="BPLQ01002306">
    <property type="protein sequence ID" value="GIX91193.1"/>
    <property type="molecule type" value="Genomic_DNA"/>
</dbReference>
<name>A0AAV4P3S0_9ARAC</name>
<proteinExistence type="predicted"/>
<evidence type="ECO:0000313" key="2">
    <source>
        <dbReference type="Proteomes" id="UP001054837"/>
    </source>
</evidence>